<organism evidence="6 7">
    <name type="scientific">Dissulfurirhabdus thermomarina</name>
    <dbReference type="NCBI Taxonomy" id="1765737"/>
    <lineage>
        <taxon>Bacteria</taxon>
        <taxon>Deltaproteobacteria</taxon>
        <taxon>Dissulfurirhabdaceae</taxon>
        <taxon>Dissulfurirhabdus</taxon>
    </lineage>
</organism>
<comment type="caution">
    <text evidence="6">The sequence shown here is derived from an EMBL/GenBank/DDBJ whole genome shotgun (WGS) entry which is preliminary data.</text>
</comment>
<keyword evidence="2 5" id="KW-0489">Methyltransferase</keyword>
<dbReference type="SUPFAM" id="SSF111342">
    <property type="entry name" value="CbiD-like"/>
    <property type="match status" value="1"/>
</dbReference>
<dbReference type="InterPro" id="IPR002748">
    <property type="entry name" value="CbiD"/>
</dbReference>
<dbReference type="PANTHER" id="PTHR35863:SF1">
    <property type="entry name" value="COBALT-PRECORRIN-5B C(1)-METHYLTRANSFERASE"/>
    <property type="match status" value="1"/>
</dbReference>
<dbReference type="EMBL" id="JAAGRR010000193">
    <property type="protein sequence ID" value="NDY43515.1"/>
    <property type="molecule type" value="Genomic_DNA"/>
</dbReference>
<gene>
    <name evidence="5 6" type="primary">cbiD</name>
    <name evidence="6" type="ORF">G3N55_11785</name>
</gene>
<dbReference type="EC" id="2.1.1.195" evidence="5"/>
<name>A0A6N9TQH6_DISTH</name>
<dbReference type="NCBIfam" id="TIGR00312">
    <property type="entry name" value="cbiD"/>
    <property type="match status" value="1"/>
</dbReference>
<dbReference type="RefSeq" id="WP_163299813.1">
    <property type="nucleotide sequence ID" value="NZ_JAAGRR010000193.1"/>
</dbReference>
<evidence type="ECO:0000256" key="2">
    <source>
        <dbReference type="ARBA" id="ARBA00022603"/>
    </source>
</evidence>
<dbReference type="Gene3D" id="3.30.2110.10">
    <property type="entry name" value="CbiD-like"/>
    <property type="match status" value="1"/>
</dbReference>
<sequence length="360" mass="37286">MKKELREGFTTGASAAAAAVAAALAALDRRAGAGEVEIPFPDGRRRALPVAHAERTGPASGRASVVKDAGDDPDVTHGAEIVAEVVLRPWDGDGDRVAILGGPGVGRVTKPGLAVPPGEPAINPVPRRMIRRALEEVLPGDAGAAVTVSIPGGERLAGRTLNRRLGIVGGLSILGTTGIVKPISAEAWCATIRVAMDVALAAGLDGVVLATGRTSERAARHRLGWPEEAYVGMGDYLGYAVAEAARRPFRRVVLAAQWAKMMKCAMGWEQTHVRHGALAAGAALEFLRGLAPGAGTALPRRANTAREVFHALEGRPEGPEIFAAVTAAAARRLRPRFRPDQAFGCLLVSYAGGVAAAEGC</sequence>
<dbReference type="PROSITE" id="PS51318">
    <property type="entry name" value="TAT"/>
    <property type="match status" value="1"/>
</dbReference>
<dbReference type="AlphaFoldDB" id="A0A6N9TQH6"/>
<comment type="similarity">
    <text evidence="5">Belongs to the CbiD family.</text>
</comment>
<dbReference type="PANTHER" id="PTHR35863">
    <property type="entry name" value="COBALT-PRECORRIN-5B C(1)-METHYLTRANSFERASE"/>
    <property type="match status" value="1"/>
</dbReference>
<evidence type="ECO:0000256" key="5">
    <source>
        <dbReference type="HAMAP-Rule" id="MF_00787"/>
    </source>
</evidence>
<accession>A0A6N9TQH6</accession>
<dbReference type="Pfam" id="PF01888">
    <property type="entry name" value="CbiD"/>
    <property type="match status" value="1"/>
</dbReference>
<evidence type="ECO:0000313" key="6">
    <source>
        <dbReference type="EMBL" id="NDY43515.1"/>
    </source>
</evidence>
<dbReference type="InterPro" id="IPR036074">
    <property type="entry name" value="CbiD_sf"/>
</dbReference>
<evidence type="ECO:0000256" key="4">
    <source>
        <dbReference type="ARBA" id="ARBA00022691"/>
    </source>
</evidence>
<comment type="pathway">
    <text evidence="5">Cofactor biosynthesis; adenosylcobalamin biosynthesis; cob(II)yrinate a,c-diamide from sirohydrochlorin (anaerobic route): step 6/10.</text>
</comment>
<reference evidence="6 7" key="1">
    <citation type="submission" date="2020-02" db="EMBL/GenBank/DDBJ databases">
        <title>Comparative genomics of sulfur disproportionating microorganisms.</title>
        <authorList>
            <person name="Ward L.M."/>
            <person name="Bertran E."/>
            <person name="Johnston D.T."/>
        </authorList>
    </citation>
    <scope>NUCLEOTIDE SEQUENCE [LARGE SCALE GENOMIC DNA]</scope>
    <source>
        <strain evidence="6 7">DSM 100025</strain>
    </source>
</reference>
<keyword evidence="7" id="KW-1185">Reference proteome</keyword>
<dbReference type="Proteomes" id="UP000469346">
    <property type="component" value="Unassembled WGS sequence"/>
</dbReference>
<comment type="function">
    <text evidence="5">Catalyzes the methylation of C-1 in cobalt-precorrin-5B to form cobalt-precorrin-6A.</text>
</comment>
<dbReference type="InterPro" id="IPR006311">
    <property type="entry name" value="TAT_signal"/>
</dbReference>
<proteinExistence type="inferred from homology"/>
<evidence type="ECO:0000256" key="1">
    <source>
        <dbReference type="ARBA" id="ARBA00022573"/>
    </source>
</evidence>
<keyword evidence="1 5" id="KW-0169">Cobalamin biosynthesis</keyword>
<keyword evidence="3 5" id="KW-0808">Transferase</keyword>
<dbReference type="UniPathway" id="UPA00148">
    <property type="reaction ID" value="UER00227"/>
</dbReference>
<dbReference type="GO" id="GO:0032259">
    <property type="term" value="P:methylation"/>
    <property type="evidence" value="ECO:0007669"/>
    <property type="project" value="UniProtKB-KW"/>
</dbReference>
<protein>
    <recommendedName>
        <fullName evidence="5">Cobalt-precorrin-5B C(1)-methyltransferase</fullName>
        <ecNumber evidence="5">2.1.1.195</ecNumber>
    </recommendedName>
    <alternativeName>
        <fullName evidence="5">Cobalt-precorrin-6A synthase</fullName>
    </alternativeName>
</protein>
<keyword evidence="4 5" id="KW-0949">S-adenosyl-L-methionine</keyword>
<evidence type="ECO:0000313" key="7">
    <source>
        <dbReference type="Proteomes" id="UP000469346"/>
    </source>
</evidence>
<dbReference type="HAMAP" id="MF_00787">
    <property type="entry name" value="CbiD"/>
    <property type="match status" value="1"/>
</dbReference>
<dbReference type="GO" id="GO:0019251">
    <property type="term" value="P:anaerobic cobalamin biosynthetic process"/>
    <property type="evidence" value="ECO:0007669"/>
    <property type="project" value="UniProtKB-UniRule"/>
</dbReference>
<dbReference type="GO" id="GO:0008168">
    <property type="term" value="F:methyltransferase activity"/>
    <property type="evidence" value="ECO:0007669"/>
    <property type="project" value="UniProtKB-UniRule"/>
</dbReference>
<dbReference type="PIRSF" id="PIRSF026782">
    <property type="entry name" value="CbiD"/>
    <property type="match status" value="1"/>
</dbReference>
<comment type="catalytic activity">
    <reaction evidence="5">
        <text>Co-precorrin-5B + S-adenosyl-L-methionine = Co-precorrin-6A + S-adenosyl-L-homocysteine</text>
        <dbReference type="Rhea" id="RHEA:26285"/>
        <dbReference type="ChEBI" id="CHEBI:57856"/>
        <dbReference type="ChEBI" id="CHEBI:59789"/>
        <dbReference type="ChEBI" id="CHEBI:60063"/>
        <dbReference type="ChEBI" id="CHEBI:60064"/>
        <dbReference type="EC" id="2.1.1.195"/>
    </reaction>
</comment>
<evidence type="ECO:0000256" key="3">
    <source>
        <dbReference type="ARBA" id="ARBA00022679"/>
    </source>
</evidence>